<sequence length="447" mass="47980">MEFPINHDTPITYPGPQPDSADVIVIGAGIIGVCTALFLARDGYKVALLEKGRVAAEQSSRNWGWIRQQGRDPDEMPIMSEAQRLWSELATQTNVDIGLRQGGITYFANKASQLADYEEWLPHARANGVDSKILSQAEVAAMFPGMAGPSVGALVTPSDLRAEPWVAVPALAAIAAREGVQIIESCAVRSLDITAGRVAGVVTEQGRIAADNVVLAGGAWSALFLRNHGVSMPQLSVRENVAATEPLPEIYAGAAANRKVAFRRREDGGYTLAPPGAPELFIGPDAWRALPHYMTQLRASPFGQVLHPFAPKGFPDAWTTKRRWRSDEVTPFEAMRILNPAPNMGKINRLLRNFAEMFPDLPPVKLKAAWAGMIDTMPDIVPVVDQVESLPGLTIGTGMSGHGFGIGPGMGRVLAALATGGEVGHDLSRFRLSRFTDGSPMILGPNV</sequence>
<evidence type="ECO:0000313" key="3">
    <source>
        <dbReference type="EMBL" id="KKN09543.1"/>
    </source>
</evidence>
<gene>
    <name evidence="3" type="ORF">LCGC14_1045600</name>
</gene>
<dbReference type="Gene3D" id="3.50.50.60">
    <property type="entry name" value="FAD/NAD(P)-binding domain"/>
    <property type="match status" value="1"/>
</dbReference>
<dbReference type="SUPFAM" id="SSF51905">
    <property type="entry name" value="FAD/NAD(P)-binding domain"/>
    <property type="match status" value="1"/>
</dbReference>
<dbReference type="AlphaFoldDB" id="A0A0F9QWI9"/>
<name>A0A0F9QWI9_9ZZZZ</name>
<accession>A0A0F9QWI9</accession>
<organism evidence="3">
    <name type="scientific">marine sediment metagenome</name>
    <dbReference type="NCBI Taxonomy" id="412755"/>
    <lineage>
        <taxon>unclassified sequences</taxon>
        <taxon>metagenomes</taxon>
        <taxon>ecological metagenomes</taxon>
    </lineage>
</organism>
<proteinExistence type="inferred from homology"/>
<feature type="domain" description="FAD dependent oxidoreductase" evidence="2">
    <location>
        <begin position="22"/>
        <end position="417"/>
    </location>
</feature>
<comment type="similarity">
    <text evidence="1">Belongs to the DadA oxidoreductase family.</text>
</comment>
<protein>
    <recommendedName>
        <fullName evidence="2">FAD dependent oxidoreductase domain-containing protein</fullName>
    </recommendedName>
</protein>
<dbReference type="Gene3D" id="3.30.9.10">
    <property type="entry name" value="D-Amino Acid Oxidase, subunit A, domain 2"/>
    <property type="match status" value="1"/>
</dbReference>
<dbReference type="PANTHER" id="PTHR13847:SF280">
    <property type="entry name" value="D-AMINO ACID DEHYDROGENASE"/>
    <property type="match status" value="1"/>
</dbReference>
<dbReference type="InterPro" id="IPR006076">
    <property type="entry name" value="FAD-dep_OxRdtase"/>
</dbReference>
<dbReference type="EMBL" id="LAZR01004336">
    <property type="protein sequence ID" value="KKN09543.1"/>
    <property type="molecule type" value="Genomic_DNA"/>
</dbReference>
<evidence type="ECO:0000259" key="2">
    <source>
        <dbReference type="Pfam" id="PF01266"/>
    </source>
</evidence>
<reference evidence="3" key="1">
    <citation type="journal article" date="2015" name="Nature">
        <title>Complex archaea that bridge the gap between prokaryotes and eukaryotes.</title>
        <authorList>
            <person name="Spang A."/>
            <person name="Saw J.H."/>
            <person name="Jorgensen S.L."/>
            <person name="Zaremba-Niedzwiedzka K."/>
            <person name="Martijn J."/>
            <person name="Lind A.E."/>
            <person name="van Eijk R."/>
            <person name="Schleper C."/>
            <person name="Guy L."/>
            <person name="Ettema T.J."/>
        </authorList>
    </citation>
    <scope>NUCLEOTIDE SEQUENCE</scope>
</reference>
<dbReference type="PANTHER" id="PTHR13847">
    <property type="entry name" value="SARCOSINE DEHYDROGENASE-RELATED"/>
    <property type="match status" value="1"/>
</dbReference>
<dbReference type="GO" id="GO:0055130">
    <property type="term" value="P:D-alanine catabolic process"/>
    <property type="evidence" value="ECO:0007669"/>
    <property type="project" value="TreeGrafter"/>
</dbReference>
<dbReference type="InterPro" id="IPR036188">
    <property type="entry name" value="FAD/NAD-bd_sf"/>
</dbReference>
<comment type="caution">
    <text evidence="3">The sequence shown here is derived from an EMBL/GenBank/DDBJ whole genome shotgun (WGS) entry which is preliminary data.</text>
</comment>
<dbReference type="GO" id="GO:0008718">
    <property type="term" value="F:D-amino-acid dehydrogenase activity"/>
    <property type="evidence" value="ECO:0007669"/>
    <property type="project" value="TreeGrafter"/>
</dbReference>
<dbReference type="GO" id="GO:0005737">
    <property type="term" value="C:cytoplasm"/>
    <property type="evidence" value="ECO:0007669"/>
    <property type="project" value="TreeGrafter"/>
</dbReference>
<dbReference type="GO" id="GO:0005886">
    <property type="term" value="C:plasma membrane"/>
    <property type="evidence" value="ECO:0007669"/>
    <property type="project" value="TreeGrafter"/>
</dbReference>
<evidence type="ECO:0000256" key="1">
    <source>
        <dbReference type="ARBA" id="ARBA00009410"/>
    </source>
</evidence>
<dbReference type="Pfam" id="PF01266">
    <property type="entry name" value="DAO"/>
    <property type="match status" value="1"/>
</dbReference>